<keyword evidence="1" id="KW-0812">Transmembrane</keyword>
<evidence type="ECO:0000259" key="2">
    <source>
        <dbReference type="Pfam" id="PF09335"/>
    </source>
</evidence>
<feature type="transmembrane region" description="Helical" evidence="1">
    <location>
        <begin position="98"/>
        <end position="119"/>
    </location>
</feature>
<evidence type="ECO:0000313" key="3">
    <source>
        <dbReference type="EMBL" id="NPD92144.1"/>
    </source>
</evidence>
<reference evidence="3 4" key="1">
    <citation type="submission" date="2020-05" db="EMBL/GenBank/DDBJ databases">
        <title>Distinct polysaccharide utilization as determinants for interspecies competition between intestinal Prevotella spp.</title>
        <authorList>
            <person name="Galvez E.J.C."/>
            <person name="Iljazovic A."/>
            <person name="Strowig T."/>
        </authorList>
    </citation>
    <scope>NUCLEOTIDE SEQUENCE [LARGE SCALE GENOMIC DNA]</scope>
    <source>
        <strain evidence="3 4">PMUR</strain>
    </source>
</reference>
<name>A0ABX2APK5_9BACT</name>
<evidence type="ECO:0000256" key="1">
    <source>
        <dbReference type="SAM" id="Phobius"/>
    </source>
</evidence>
<dbReference type="PANTHER" id="PTHR42709:SF4">
    <property type="entry name" value="INNER MEMBRANE PROTEIN YQAA"/>
    <property type="match status" value="1"/>
</dbReference>
<gene>
    <name evidence="3" type="ORF">HPS56_07220</name>
</gene>
<protein>
    <submittedName>
        <fullName evidence="3">DedA family protein</fullName>
    </submittedName>
</protein>
<dbReference type="InterPro" id="IPR051311">
    <property type="entry name" value="DedA_domain"/>
</dbReference>
<comment type="caution">
    <text evidence="3">The sequence shown here is derived from an EMBL/GenBank/DDBJ whole genome shotgun (WGS) entry which is preliminary data.</text>
</comment>
<organism evidence="3 4">
    <name type="scientific">Xylanibacter muris</name>
    <dbReference type="NCBI Taxonomy" id="2736290"/>
    <lineage>
        <taxon>Bacteria</taxon>
        <taxon>Pseudomonadati</taxon>
        <taxon>Bacteroidota</taxon>
        <taxon>Bacteroidia</taxon>
        <taxon>Bacteroidales</taxon>
        <taxon>Prevotellaceae</taxon>
        <taxon>Xylanibacter</taxon>
    </lineage>
</organism>
<dbReference type="EMBL" id="JABKKF010000005">
    <property type="protein sequence ID" value="NPD92144.1"/>
    <property type="molecule type" value="Genomic_DNA"/>
</dbReference>
<keyword evidence="1" id="KW-1133">Transmembrane helix</keyword>
<feature type="transmembrane region" description="Helical" evidence="1">
    <location>
        <begin position="125"/>
        <end position="144"/>
    </location>
</feature>
<keyword evidence="1" id="KW-0472">Membrane</keyword>
<sequence length="153" mass="16823">MDTFIELLIEYGYGGMLIAAFLAGSAFPFSSEAVMVGLRAAGLEPWGLIVYGTIGNVAGGMLNYYIGRMGKLEWIEKYLKVKKEKLDRAVRFMSGKGAWMGLLSVLPIIGTAVTVALGLMRTNVFITFTSVTIGKFTRYLLLMYGTDYIIGMF</sequence>
<feature type="domain" description="VTT" evidence="2">
    <location>
        <begin position="40"/>
        <end position="145"/>
    </location>
</feature>
<feature type="transmembrane region" description="Helical" evidence="1">
    <location>
        <begin position="48"/>
        <end position="67"/>
    </location>
</feature>
<dbReference type="Proteomes" id="UP000714420">
    <property type="component" value="Unassembled WGS sequence"/>
</dbReference>
<dbReference type="PANTHER" id="PTHR42709">
    <property type="entry name" value="ALKALINE PHOSPHATASE LIKE PROTEIN"/>
    <property type="match status" value="1"/>
</dbReference>
<dbReference type="Pfam" id="PF09335">
    <property type="entry name" value="VTT_dom"/>
    <property type="match status" value="1"/>
</dbReference>
<keyword evidence="4" id="KW-1185">Reference proteome</keyword>
<evidence type="ECO:0000313" key="4">
    <source>
        <dbReference type="Proteomes" id="UP000714420"/>
    </source>
</evidence>
<dbReference type="InterPro" id="IPR032816">
    <property type="entry name" value="VTT_dom"/>
</dbReference>
<dbReference type="RefSeq" id="WP_172275484.1">
    <property type="nucleotide sequence ID" value="NZ_CASGMU010000004.1"/>
</dbReference>
<feature type="transmembrane region" description="Helical" evidence="1">
    <location>
        <begin position="7"/>
        <end position="28"/>
    </location>
</feature>
<accession>A0ABX2APK5</accession>
<proteinExistence type="predicted"/>